<name>A0AAE1HG90_9NEOP</name>
<comment type="caution">
    <text evidence="7">The sequence shown here is derived from an EMBL/GenBank/DDBJ whole genome shotgun (WGS) entry which is preliminary data.</text>
</comment>
<evidence type="ECO:0000256" key="4">
    <source>
        <dbReference type="PROSITE-ProRule" id="PRU00175"/>
    </source>
</evidence>
<dbReference type="GO" id="GO:0008270">
    <property type="term" value="F:zinc ion binding"/>
    <property type="evidence" value="ECO:0007669"/>
    <property type="project" value="UniProtKB-KW"/>
</dbReference>
<dbReference type="InterPro" id="IPR017907">
    <property type="entry name" value="Znf_RING_CS"/>
</dbReference>
<keyword evidence="3" id="KW-0862">Zinc</keyword>
<dbReference type="AlphaFoldDB" id="A0AAE1HG90"/>
<feature type="compositionally biased region" description="Low complexity" evidence="5">
    <location>
        <begin position="149"/>
        <end position="163"/>
    </location>
</feature>
<feature type="compositionally biased region" description="Polar residues" evidence="5">
    <location>
        <begin position="16"/>
        <end position="26"/>
    </location>
</feature>
<dbReference type="Proteomes" id="UP001219518">
    <property type="component" value="Unassembled WGS sequence"/>
</dbReference>
<reference evidence="7" key="2">
    <citation type="journal article" date="2023" name="BMC Genomics">
        <title>Pest status, molecular evolution, and epigenetic factors derived from the genome assembly of Frankliniella fusca, a thysanopteran phytovirus vector.</title>
        <authorList>
            <person name="Catto M.A."/>
            <person name="Labadie P.E."/>
            <person name="Jacobson A.L."/>
            <person name="Kennedy G.G."/>
            <person name="Srinivasan R."/>
            <person name="Hunt B.G."/>
        </authorList>
    </citation>
    <scope>NUCLEOTIDE SEQUENCE</scope>
    <source>
        <strain evidence="7">PL_HMW_Pooled</strain>
    </source>
</reference>
<organism evidence="7 8">
    <name type="scientific">Frankliniella fusca</name>
    <dbReference type="NCBI Taxonomy" id="407009"/>
    <lineage>
        <taxon>Eukaryota</taxon>
        <taxon>Metazoa</taxon>
        <taxon>Ecdysozoa</taxon>
        <taxon>Arthropoda</taxon>
        <taxon>Hexapoda</taxon>
        <taxon>Insecta</taxon>
        <taxon>Pterygota</taxon>
        <taxon>Neoptera</taxon>
        <taxon>Paraneoptera</taxon>
        <taxon>Thysanoptera</taxon>
        <taxon>Terebrantia</taxon>
        <taxon>Thripoidea</taxon>
        <taxon>Thripidae</taxon>
        <taxon>Frankliniella</taxon>
    </lineage>
</organism>
<evidence type="ECO:0000256" key="3">
    <source>
        <dbReference type="ARBA" id="ARBA00022833"/>
    </source>
</evidence>
<dbReference type="EMBL" id="JAHWGI010001022">
    <property type="protein sequence ID" value="KAK3920807.1"/>
    <property type="molecule type" value="Genomic_DNA"/>
</dbReference>
<evidence type="ECO:0000313" key="8">
    <source>
        <dbReference type="Proteomes" id="UP001219518"/>
    </source>
</evidence>
<accession>A0AAE1HG90</accession>
<dbReference type="PROSITE" id="PS00518">
    <property type="entry name" value="ZF_RING_1"/>
    <property type="match status" value="1"/>
</dbReference>
<protein>
    <submittedName>
        <fullName evidence="7">E3 ubiquitin-protein ligase RNF185</fullName>
    </submittedName>
</protein>
<feature type="region of interest" description="Disordered" evidence="5">
    <location>
        <begin position="1"/>
        <end position="111"/>
    </location>
</feature>
<dbReference type="InterPro" id="IPR001841">
    <property type="entry name" value="Znf_RING"/>
</dbReference>
<dbReference type="Gene3D" id="3.30.40.10">
    <property type="entry name" value="Zinc/RING finger domain, C3HC4 (zinc finger)"/>
    <property type="match status" value="1"/>
</dbReference>
<evidence type="ECO:0000256" key="5">
    <source>
        <dbReference type="SAM" id="MobiDB-lite"/>
    </source>
</evidence>
<dbReference type="Pfam" id="PF00097">
    <property type="entry name" value="zf-C3HC4"/>
    <property type="match status" value="1"/>
</dbReference>
<keyword evidence="2 4" id="KW-0863">Zinc-finger</keyword>
<keyword evidence="8" id="KW-1185">Reference proteome</keyword>
<keyword evidence="1" id="KW-0479">Metal-binding</keyword>
<evidence type="ECO:0000313" key="7">
    <source>
        <dbReference type="EMBL" id="KAK3920807.1"/>
    </source>
</evidence>
<proteinExistence type="predicted"/>
<reference evidence="7" key="1">
    <citation type="submission" date="2021-07" db="EMBL/GenBank/DDBJ databases">
        <authorList>
            <person name="Catto M.A."/>
            <person name="Jacobson A."/>
            <person name="Kennedy G."/>
            <person name="Labadie P."/>
            <person name="Hunt B.G."/>
            <person name="Srinivasan R."/>
        </authorList>
    </citation>
    <scope>NUCLEOTIDE SEQUENCE</scope>
    <source>
        <strain evidence="7">PL_HMW_Pooled</strain>
        <tissue evidence="7">Head</tissue>
    </source>
</reference>
<dbReference type="PROSITE" id="PS50089">
    <property type="entry name" value="ZF_RING_2"/>
    <property type="match status" value="1"/>
</dbReference>
<evidence type="ECO:0000256" key="1">
    <source>
        <dbReference type="ARBA" id="ARBA00022723"/>
    </source>
</evidence>
<feature type="domain" description="RING-type" evidence="6">
    <location>
        <begin position="248"/>
        <end position="286"/>
    </location>
</feature>
<gene>
    <name evidence="7" type="ORF">KUF71_010044</name>
</gene>
<dbReference type="SUPFAM" id="SSF57850">
    <property type="entry name" value="RING/U-box"/>
    <property type="match status" value="1"/>
</dbReference>
<feature type="compositionally biased region" description="Pro residues" evidence="5">
    <location>
        <begin position="1"/>
        <end position="12"/>
    </location>
</feature>
<dbReference type="InterPro" id="IPR018957">
    <property type="entry name" value="Znf_C3HC4_RING-type"/>
</dbReference>
<evidence type="ECO:0000259" key="6">
    <source>
        <dbReference type="PROSITE" id="PS50089"/>
    </source>
</evidence>
<dbReference type="InterPro" id="IPR013083">
    <property type="entry name" value="Znf_RING/FYVE/PHD"/>
</dbReference>
<feature type="region of interest" description="Disordered" evidence="5">
    <location>
        <begin position="149"/>
        <end position="184"/>
    </location>
</feature>
<evidence type="ECO:0000256" key="2">
    <source>
        <dbReference type="ARBA" id="ARBA00022771"/>
    </source>
</evidence>
<sequence length="301" mass="33546">MDLTPPESPVPMPEVATQTEMDSQPGDQGHAARPQGEDQSEETHIHYHYHFHFSSSEHEETRQPQPQQQQPVSVRTAIATTPNEWSVGNMLWPSPVDTPVRRGRGRPSNAERQLRAQVTALLQERQQRAPAAAQAINQPALGAPGAVQLFNQPQPLNFPNQPQHPYNQLNQVIQPTPPQQVQPTPIQQIQPTPIQQMQSTPPQQMQQYQAAQQMQPLPAQQLLPPQPPNPLAVGGAAASAPPNRALECAICRQPQADSTIRRCLHSVCYDCMNRWLVRRRVCPDPRCANECTISDVVRNQA</sequence>